<dbReference type="Proteomes" id="UP000031408">
    <property type="component" value="Unassembled WGS sequence"/>
</dbReference>
<dbReference type="InterPro" id="IPR052559">
    <property type="entry name" value="V-haloperoxidase"/>
</dbReference>
<evidence type="ECO:0000313" key="2">
    <source>
        <dbReference type="Proteomes" id="UP000031408"/>
    </source>
</evidence>
<evidence type="ECO:0000313" key="1">
    <source>
        <dbReference type="EMBL" id="KIC94022.1"/>
    </source>
</evidence>
<dbReference type="STRING" id="1349421.OI18_13455"/>
<organism evidence="1 2">
    <name type="scientific">Flavihumibacter solisilvae</name>
    <dbReference type="NCBI Taxonomy" id="1349421"/>
    <lineage>
        <taxon>Bacteria</taxon>
        <taxon>Pseudomonadati</taxon>
        <taxon>Bacteroidota</taxon>
        <taxon>Chitinophagia</taxon>
        <taxon>Chitinophagales</taxon>
        <taxon>Chitinophagaceae</taxon>
        <taxon>Flavihumibacter</taxon>
    </lineage>
</organism>
<proteinExistence type="predicted"/>
<name>A0A0C1L222_9BACT</name>
<dbReference type="CDD" id="cd03398">
    <property type="entry name" value="PAP2_haloperoxidase"/>
    <property type="match status" value="1"/>
</dbReference>
<protein>
    <recommendedName>
        <fullName evidence="3">Phosphatidic acid phosphatase type 2/haloperoxidase domain-containing protein</fullName>
    </recommendedName>
</protein>
<reference evidence="1 2" key="1">
    <citation type="submission" date="2014-11" db="EMBL/GenBank/DDBJ databases">
        <title>Genome sequence of Flavihumibacter solisilvae 3-3.</title>
        <authorList>
            <person name="Zhou G."/>
            <person name="Li M."/>
            <person name="Wang G."/>
        </authorList>
    </citation>
    <scope>NUCLEOTIDE SEQUENCE [LARGE SCALE GENOMIC DNA]</scope>
    <source>
        <strain evidence="1 2">3-3</strain>
    </source>
</reference>
<comment type="caution">
    <text evidence="1">The sequence shown here is derived from an EMBL/GenBank/DDBJ whole genome shotgun (WGS) entry which is preliminary data.</text>
</comment>
<dbReference type="Gene3D" id="1.10.606.20">
    <property type="match status" value="1"/>
</dbReference>
<accession>A0A0C1L222</accession>
<dbReference type="SUPFAM" id="SSF48317">
    <property type="entry name" value="Acid phosphatase/Vanadium-dependent haloperoxidase"/>
    <property type="match status" value="1"/>
</dbReference>
<dbReference type="InterPro" id="IPR036938">
    <property type="entry name" value="PAP2/HPO_sf"/>
</dbReference>
<sequence length="441" mass="49111">MKLVALLVVISWLQGCKKDDWPPKGWPPKDASEESATVLYDWYRLGMQMQLYNTTPPPPPLNSRSYGYIGVGLYEAVRPGIKGSVSLSTRLLEMPAMPEPEWYQVYSWSASANAAMASLFRQFLPALTDANKASIDSLENAYNERFKLSLSDQIISNSQAFGRAVASRIFDWSTTDNFTLSAEGYVIPVFPGSWEPTPPAYANPVGPFLADSRPFLQSTLTATYPAIPFPYSEEKHSKFYKAAKDVYDVGLALTDEQRGIANFWADVGGPGVGYPGPGHIISEITLVLEDHKANLNQAAQIYAKTGIAFKDAFHLIWRIKFTENLLRPITYINNLIDPAWTSHLPTPPYPDYPSGLAGVYTPVMQILKREYGNIPISDRTYVWNGSAPRNYASIDKMVEEAAISRVYAGIHYRFTQYATIDIGTDLGNRIADIKLTHSGKH</sequence>
<evidence type="ECO:0008006" key="3">
    <source>
        <dbReference type="Google" id="ProtNLM"/>
    </source>
</evidence>
<gene>
    <name evidence="1" type="ORF">OI18_13455</name>
</gene>
<keyword evidence="2" id="KW-1185">Reference proteome</keyword>
<dbReference type="PANTHER" id="PTHR34599:SF1">
    <property type="entry name" value="PHOSPHATIDIC ACID PHOSPHATASE TYPE 2_HALOPEROXIDASE DOMAIN-CONTAINING PROTEIN"/>
    <property type="match status" value="1"/>
</dbReference>
<dbReference type="AlphaFoldDB" id="A0A0C1L222"/>
<dbReference type="PANTHER" id="PTHR34599">
    <property type="entry name" value="PEROXIDASE-RELATED"/>
    <property type="match status" value="1"/>
</dbReference>
<dbReference type="EMBL" id="JSVC01000015">
    <property type="protein sequence ID" value="KIC94022.1"/>
    <property type="molecule type" value="Genomic_DNA"/>
</dbReference>